<keyword evidence="2" id="KW-1185">Reference proteome</keyword>
<name>A0A7G9QXR8_9GAMM</name>
<evidence type="ECO:0000313" key="2">
    <source>
        <dbReference type="Proteomes" id="UP000515977"/>
    </source>
</evidence>
<evidence type="ECO:0000313" key="1">
    <source>
        <dbReference type="EMBL" id="QNN48143.1"/>
    </source>
</evidence>
<dbReference type="AlphaFoldDB" id="A0A7G9QXR8"/>
<reference evidence="1 2" key="1">
    <citation type="submission" date="2020-08" db="EMBL/GenBank/DDBJ databases">
        <title>Genome sequence of Thermomonas brevis KACC 16975T.</title>
        <authorList>
            <person name="Hyun D.-W."/>
            <person name="Bae J.-W."/>
        </authorList>
    </citation>
    <scope>NUCLEOTIDE SEQUENCE [LARGE SCALE GENOMIC DNA]</scope>
    <source>
        <strain evidence="1 2">KACC 16975</strain>
    </source>
</reference>
<accession>A0A7G9QXR8</accession>
<organism evidence="1 2">
    <name type="scientific">Thermomonas brevis</name>
    <dbReference type="NCBI Taxonomy" id="215691"/>
    <lineage>
        <taxon>Bacteria</taxon>
        <taxon>Pseudomonadati</taxon>
        <taxon>Pseudomonadota</taxon>
        <taxon>Gammaproteobacteria</taxon>
        <taxon>Lysobacterales</taxon>
        <taxon>Lysobacteraceae</taxon>
        <taxon>Thermomonas</taxon>
    </lineage>
</organism>
<dbReference type="KEGG" id="tbv:H9L17_06705"/>
<protein>
    <submittedName>
        <fullName evidence="1">Uncharacterized protein</fullName>
    </submittedName>
</protein>
<proteinExistence type="predicted"/>
<sequence length="216" mass="23384">MIALVAAALLLGLWGAWRSFAPQPANAREQLRAQAGRIATLEQQNATLARSDQISRQANADLQATLAERDEEIAGLRADVAFYERFVGATGQRHGLAVHDLRLEPQGDPQLWHFVATLTQNLNRGAVSSGHLQLALEVTDGRSMRRLDWNVLRQQAGAAEVAYSFRYFQQVEGDIVLPRGLKPVRVIARLLPATGAPVEQSFTWSAATAPAGAAGG</sequence>
<dbReference type="Pfam" id="PF20567">
    <property type="entry name" value="DUF6776"/>
    <property type="match status" value="1"/>
</dbReference>
<dbReference type="EMBL" id="CP060711">
    <property type="protein sequence ID" value="QNN48143.1"/>
    <property type="molecule type" value="Genomic_DNA"/>
</dbReference>
<gene>
    <name evidence="1" type="ORF">H9L17_06705</name>
</gene>
<dbReference type="Proteomes" id="UP000515977">
    <property type="component" value="Chromosome"/>
</dbReference>
<dbReference type="InterPro" id="IPR046703">
    <property type="entry name" value="DUF6776"/>
</dbReference>